<dbReference type="Gene3D" id="3.60.21.10">
    <property type="match status" value="1"/>
</dbReference>
<dbReference type="GO" id="GO:0016787">
    <property type="term" value="F:hydrolase activity"/>
    <property type="evidence" value="ECO:0007669"/>
    <property type="project" value="InterPro"/>
</dbReference>
<dbReference type="InterPro" id="IPR029052">
    <property type="entry name" value="Metallo-depent_PP-like"/>
</dbReference>
<dbReference type="AlphaFoldDB" id="A0AAW1RR85"/>
<sequence length="323" mass="36178">MSLGGSFKSRILAVSDLHVDHPENLAWTLKLADRDHRQDVLIVAGDISHSQEKLSRALQSLVTAFWKVFFVVGNHELWTRAKDGSSGDKEDSPQKLRHIHDLFGHMDSQAAIGTEELAEWFDAQNAPSRDLLQLRSDVDVISFSHFLPLQALLPEKRNLFYSGLAKAVGSDFLAHRISALAPDIHIFGHTHFGWDATLNGVRYIQAPLCTPRERLSRMGSIILHHSDVPPSRMTRTDGAGHPIPDIDPLAADWLPVTIWRSHADMAAEPSGGDWQVLKQGFMCPPLHARWSTYFETHPRRPNDVTLAPWVKGARRRAADGSER</sequence>
<dbReference type="EMBL" id="JALJOV010002010">
    <property type="protein sequence ID" value="KAK9836369.1"/>
    <property type="molecule type" value="Genomic_DNA"/>
</dbReference>
<reference evidence="2 3" key="1">
    <citation type="journal article" date="2024" name="Nat. Commun.">
        <title>Phylogenomics reveals the evolutionary origins of lichenization in chlorophyte algae.</title>
        <authorList>
            <person name="Puginier C."/>
            <person name="Libourel C."/>
            <person name="Otte J."/>
            <person name="Skaloud P."/>
            <person name="Haon M."/>
            <person name="Grisel S."/>
            <person name="Petersen M."/>
            <person name="Berrin J.G."/>
            <person name="Delaux P.M."/>
            <person name="Dal Grande F."/>
            <person name="Keller J."/>
        </authorList>
    </citation>
    <scope>NUCLEOTIDE SEQUENCE [LARGE SCALE GENOMIC DNA]</scope>
    <source>
        <strain evidence="2 3">SAG 2523</strain>
    </source>
</reference>
<feature type="domain" description="Calcineurin-like phosphoesterase" evidence="1">
    <location>
        <begin position="10"/>
        <end position="191"/>
    </location>
</feature>
<proteinExistence type="predicted"/>
<dbReference type="PANTHER" id="PTHR36492">
    <property type="match status" value="1"/>
</dbReference>
<gene>
    <name evidence="2" type="ORF">WJX84_006642</name>
</gene>
<evidence type="ECO:0000313" key="2">
    <source>
        <dbReference type="EMBL" id="KAK9836369.1"/>
    </source>
</evidence>
<comment type="caution">
    <text evidence="2">The sequence shown here is derived from an EMBL/GenBank/DDBJ whole genome shotgun (WGS) entry which is preliminary data.</text>
</comment>
<dbReference type="Proteomes" id="UP001485043">
    <property type="component" value="Unassembled WGS sequence"/>
</dbReference>
<accession>A0AAW1RR85</accession>
<evidence type="ECO:0000259" key="1">
    <source>
        <dbReference type="Pfam" id="PF00149"/>
    </source>
</evidence>
<protein>
    <recommendedName>
        <fullName evidence="1">Calcineurin-like phosphoesterase domain-containing protein</fullName>
    </recommendedName>
</protein>
<dbReference type="InterPro" id="IPR052963">
    <property type="entry name" value="Pantetheine_PDE"/>
</dbReference>
<evidence type="ECO:0000313" key="3">
    <source>
        <dbReference type="Proteomes" id="UP001485043"/>
    </source>
</evidence>
<name>A0AAW1RR85_9CHLO</name>
<dbReference type="Pfam" id="PF00149">
    <property type="entry name" value="Metallophos"/>
    <property type="match status" value="1"/>
</dbReference>
<dbReference type="SUPFAM" id="SSF56300">
    <property type="entry name" value="Metallo-dependent phosphatases"/>
    <property type="match status" value="1"/>
</dbReference>
<dbReference type="PANTHER" id="PTHR36492:SF2">
    <property type="entry name" value="[ACYL-CARRIER-PROTEIN] PHOSPHODIESTERASE PPTH"/>
    <property type="match status" value="1"/>
</dbReference>
<organism evidence="2 3">
    <name type="scientific">Apatococcus fuscideae</name>
    <dbReference type="NCBI Taxonomy" id="2026836"/>
    <lineage>
        <taxon>Eukaryota</taxon>
        <taxon>Viridiplantae</taxon>
        <taxon>Chlorophyta</taxon>
        <taxon>core chlorophytes</taxon>
        <taxon>Trebouxiophyceae</taxon>
        <taxon>Chlorellales</taxon>
        <taxon>Chlorellaceae</taxon>
        <taxon>Apatococcus</taxon>
    </lineage>
</organism>
<dbReference type="InterPro" id="IPR004843">
    <property type="entry name" value="Calcineurin-like_PHP"/>
</dbReference>
<keyword evidence="3" id="KW-1185">Reference proteome</keyword>